<organism evidence="3 4">
    <name type="scientific">Saccharopolyspora montiporae</name>
    <dbReference type="NCBI Taxonomy" id="2781240"/>
    <lineage>
        <taxon>Bacteria</taxon>
        <taxon>Bacillati</taxon>
        <taxon>Actinomycetota</taxon>
        <taxon>Actinomycetes</taxon>
        <taxon>Pseudonocardiales</taxon>
        <taxon>Pseudonocardiaceae</taxon>
        <taxon>Saccharopolyspora</taxon>
    </lineage>
</organism>
<sequence length="113" mass="11824">MINSLAGFVITATIGISAIIGSLIGMSWVERRLLGPAPPPVAARGQERVSGRLVVEYRSKRAELARGSAHRLPALLESSAAAGHALVEIIRNGTVRPPEAPAGGPGAMRRPDR</sequence>
<protein>
    <submittedName>
        <fullName evidence="3">Uncharacterized protein</fullName>
    </submittedName>
</protein>
<reference evidence="3" key="1">
    <citation type="submission" date="2020-10" db="EMBL/GenBank/DDBJ databases">
        <title>Diversity and distribution of actinomycetes associated with coral in the coast of Hainan.</title>
        <authorList>
            <person name="Li F."/>
        </authorList>
    </citation>
    <scope>NUCLEOTIDE SEQUENCE</scope>
    <source>
        <strain evidence="3">HNM0983</strain>
    </source>
</reference>
<dbReference type="Proteomes" id="UP000598360">
    <property type="component" value="Unassembled WGS sequence"/>
</dbReference>
<comment type="caution">
    <text evidence="3">The sequence shown here is derived from an EMBL/GenBank/DDBJ whole genome shotgun (WGS) entry which is preliminary data.</text>
</comment>
<keyword evidence="4" id="KW-1185">Reference proteome</keyword>
<dbReference type="EMBL" id="JADEYC010000004">
    <property type="protein sequence ID" value="MBE9373249.1"/>
    <property type="molecule type" value="Genomic_DNA"/>
</dbReference>
<dbReference type="RefSeq" id="WP_193926703.1">
    <property type="nucleotide sequence ID" value="NZ_JADEYC010000004.1"/>
</dbReference>
<keyword evidence="2" id="KW-1133">Transmembrane helix</keyword>
<keyword evidence="2" id="KW-0812">Transmembrane</keyword>
<evidence type="ECO:0000256" key="2">
    <source>
        <dbReference type="SAM" id="Phobius"/>
    </source>
</evidence>
<name>A0A929B4Z1_9PSEU</name>
<keyword evidence="2" id="KW-0472">Membrane</keyword>
<evidence type="ECO:0000256" key="1">
    <source>
        <dbReference type="SAM" id="MobiDB-lite"/>
    </source>
</evidence>
<evidence type="ECO:0000313" key="4">
    <source>
        <dbReference type="Proteomes" id="UP000598360"/>
    </source>
</evidence>
<feature type="transmembrane region" description="Helical" evidence="2">
    <location>
        <begin position="6"/>
        <end position="29"/>
    </location>
</feature>
<gene>
    <name evidence="3" type="ORF">IQ251_02185</name>
</gene>
<feature type="region of interest" description="Disordered" evidence="1">
    <location>
        <begin position="94"/>
        <end position="113"/>
    </location>
</feature>
<proteinExistence type="predicted"/>
<dbReference type="AlphaFoldDB" id="A0A929B4Z1"/>
<accession>A0A929B4Z1</accession>
<evidence type="ECO:0000313" key="3">
    <source>
        <dbReference type="EMBL" id="MBE9373249.1"/>
    </source>
</evidence>